<protein>
    <submittedName>
        <fullName evidence="3">Uncharacterized protein isoform X1</fullName>
    </submittedName>
</protein>
<gene>
    <name evidence="3" type="primary">LOC110791681</name>
</gene>
<evidence type="ECO:0000313" key="2">
    <source>
        <dbReference type="Proteomes" id="UP000813463"/>
    </source>
</evidence>
<name>A0A9R0IPD0_SPIOL</name>
<feature type="compositionally biased region" description="Polar residues" evidence="1">
    <location>
        <begin position="133"/>
        <end position="146"/>
    </location>
</feature>
<proteinExistence type="predicted"/>
<dbReference type="KEGG" id="soe:110791681"/>
<feature type="region of interest" description="Disordered" evidence="1">
    <location>
        <begin position="133"/>
        <end position="159"/>
    </location>
</feature>
<dbReference type="Proteomes" id="UP000813463">
    <property type="component" value="Chromosome 3"/>
</dbReference>
<reference evidence="3" key="2">
    <citation type="submission" date="2025-08" db="UniProtKB">
        <authorList>
            <consortium name="RefSeq"/>
        </authorList>
    </citation>
    <scope>IDENTIFICATION</scope>
    <source>
        <tissue evidence="3">Leaf</tissue>
    </source>
</reference>
<evidence type="ECO:0000256" key="1">
    <source>
        <dbReference type="SAM" id="MobiDB-lite"/>
    </source>
</evidence>
<accession>A0A9R0IPD0</accession>
<sequence length="159" mass="18069">MTIRGGGNWWRWLRRVRGRQRGEGWCFVVAGQRGEDCGRAGLQDGNIRILLKVDSIMQGRSYPYHDSACTCKGMPGFHFKPPWLIFFITMPPHYISHSTKIEVQDLFLLGCLLDSRTNNNHSPMSQLQTRFQARQLQRGNPSSTASGHADGWNPQLPSL</sequence>
<reference evidence="2" key="1">
    <citation type="journal article" date="2021" name="Nat. Commun.">
        <title>Genomic analyses provide insights into spinach domestication and the genetic basis of agronomic traits.</title>
        <authorList>
            <person name="Cai X."/>
            <person name="Sun X."/>
            <person name="Xu C."/>
            <person name="Sun H."/>
            <person name="Wang X."/>
            <person name="Ge C."/>
            <person name="Zhang Z."/>
            <person name="Wang Q."/>
            <person name="Fei Z."/>
            <person name="Jiao C."/>
            <person name="Wang Q."/>
        </authorList>
    </citation>
    <scope>NUCLEOTIDE SEQUENCE [LARGE SCALE GENOMIC DNA]</scope>
    <source>
        <strain evidence="2">cv. Varoflay</strain>
    </source>
</reference>
<evidence type="ECO:0000313" key="3">
    <source>
        <dbReference type="RefSeq" id="XP_021852140.1"/>
    </source>
</evidence>
<dbReference type="RefSeq" id="XP_021852140.1">
    <property type="nucleotide sequence ID" value="XM_021996448.2"/>
</dbReference>
<dbReference type="GeneID" id="110791681"/>
<keyword evidence="2" id="KW-1185">Reference proteome</keyword>
<dbReference type="AlphaFoldDB" id="A0A9R0IPD0"/>
<organism evidence="2 3">
    <name type="scientific">Spinacia oleracea</name>
    <name type="common">Spinach</name>
    <dbReference type="NCBI Taxonomy" id="3562"/>
    <lineage>
        <taxon>Eukaryota</taxon>
        <taxon>Viridiplantae</taxon>
        <taxon>Streptophyta</taxon>
        <taxon>Embryophyta</taxon>
        <taxon>Tracheophyta</taxon>
        <taxon>Spermatophyta</taxon>
        <taxon>Magnoliopsida</taxon>
        <taxon>eudicotyledons</taxon>
        <taxon>Gunneridae</taxon>
        <taxon>Pentapetalae</taxon>
        <taxon>Caryophyllales</taxon>
        <taxon>Chenopodiaceae</taxon>
        <taxon>Chenopodioideae</taxon>
        <taxon>Anserineae</taxon>
        <taxon>Spinacia</taxon>
    </lineage>
</organism>